<sequence>MDAAAQLIPTDQNMVWGGVTGKQYDVVSNLRSNSREGFGLVIGQKFMQRYYAVSYVDGSV</sequence>
<dbReference type="EMBL" id="WHUW01000532">
    <property type="protein sequence ID" value="KAF8414426.1"/>
    <property type="molecule type" value="Genomic_DNA"/>
</dbReference>
<dbReference type="AlphaFoldDB" id="A0AAD4B938"/>
<dbReference type="Proteomes" id="UP001194468">
    <property type="component" value="Unassembled WGS sequence"/>
</dbReference>
<accession>A0AAD4B938</accession>
<name>A0AAD4B938_BOLED</name>
<proteinExistence type="predicted"/>
<comment type="caution">
    <text evidence="1">The sequence shown here is derived from an EMBL/GenBank/DDBJ whole genome shotgun (WGS) entry which is preliminary data.</text>
</comment>
<dbReference type="InterPro" id="IPR021109">
    <property type="entry name" value="Peptidase_aspartic_dom_sf"/>
</dbReference>
<protein>
    <submittedName>
        <fullName evidence="1">Uncharacterized protein</fullName>
    </submittedName>
</protein>
<gene>
    <name evidence="1" type="ORF">L210DRAFT_943335</name>
</gene>
<feature type="non-terminal residue" evidence="1">
    <location>
        <position position="60"/>
    </location>
</feature>
<reference evidence="1" key="1">
    <citation type="submission" date="2019-10" db="EMBL/GenBank/DDBJ databases">
        <authorList>
            <consortium name="DOE Joint Genome Institute"/>
            <person name="Kuo A."/>
            <person name="Miyauchi S."/>
            <person name="Kiss E."/>
            <person name="Drula E."/>
            <person name="Kohler A."/>
            <person name="Sanchez-Garcia M."/>
            <person name="Andreopoulos B."/>
            <person name="Barry K.W."/>
            <person name="Bonito G."/>
            <person name="Buee M."/>
            <person name="Carver A."/>
            <person name="Chen C."/>
            <person name="Cichocki N."/>
            <person name="Clum A."/>
            <person name="Culley D."/>
            <person name="Crous P.W."/>
            <person name="Fauchery L."/>
            <person name="Girlanda M."/>
            <person name="Hayes R."/>
            <person name="Keri Z."/>
            <person name="LaButti K."/>
            <person name="Lipzen A."/>
            <person name="Lombard V."/>
            <person name="Magnuson J."/>
            <person name="Maillard F."/>
            <person name="Morin E."/>
            <person name="Murat C."/>
            <person name="Nolan M."/>
            <person name="Ohm R."/>
            <person name="Pangilinan J."/>
            <person name="Pereira M."/>
            <person name="Perotto S."/>
            <person name="Peter M."/>
            <person name="Riley R."/>
            <person name="Sitrit Y."/>
            <person name="Stielow B."/>
            <person name="Szollosi G."/>
            <person name="Zifcakova L."/>
            <person name="Stursova M."/>
            <person name="Spatafora J.W."/>
            <person name="Tedersoo L."/>
            <person name="Vaario L.-M."/>
            <person name="Yamada A."/>
            <person name="Yan M."/>
            <person name="Wang P."/>
            <person name="Xu J."/>
            <person name="Bruns T."/>
            <person name="Baldrian P."/>
            <person name="Vilgalys R."/>
            <person name="Henrissat B."/>
            <person name="Grigoriev I.V."/>
            <person name="Hibbett D."/>
            <person name="Nagy L.G."/>
            <person name="Martin F.M."/>
        </authorList>
    </citation>
    <scope>NUCLEOTIDE SEQUENCE</scope>
    <source>
        <strain evidence="1">BED1</strain>
    </source>
</reference>
<reference evidence="1" key="2">
    <citation type="journal article" date="2020" name="Nat. Commun.">
        <title>Large-scale genome sequencing of mycorrhizal fungi provides insights into the early evolution of symbiotic traits.</title>
        <authorList>
            <person name="Miyauchi S."/>
            <person name="Kiss E."/>
            <person name="Kuo A."/>
            <person name="Drula E."/>
            <person name="Kohler A."/>
            <person name="Sanchez-Garcia M."/>
            <person name="Morin E."/>
            <person name="Andreopoulos B."/>
            <person name="Barry K.W."/>
            <person name="Bonito G."/>
            <person name="Buee M."/>
            <person name="Carver A."/>
            <person name="Chen C."/>
            <person name="Cichocki N."/>
            <person name="Clum A."/>
            <person name="Culley D."/>
            <person name="Crous P.W."/>
            <person name="Fauchery L."/>
            <person name="Girlanda M."/>
            <person name="Hayes R.D."/>
            <person name="Keri Z."/>
            <person name="LaButti K."/>
            <person name="Lipzen A."/>
            <person name="Lombard V."/>
            <person name="Magnuson J."/>
            <person name="Maillard F."/>
            <person name="Murat C."/>
            <person name="Nolan M."/>
            <person name="Ohm R.A."/>
            <person name="Pangilinan J."/>
            <person name="Pereira M.F."/>
            <person name="Perotto S."/>
            <person name="Peter M."/>
            <person name="Pfister S."/>
            <person name="Riley R."/>
            <person name="Sitrit Y."/>
            <person name="Stielow J.B."/>
            <person name="Szollosi G."/>
            <person name="Zifcakova L."/>
            <person name="Stursova M."/>
            <person name="Spatafora J.W."/>
            <person name="Tedersoo L."/>
            <person name="Vaario L.M."/>
            <person name="Yamada A."/>
            <person name="Yan M."/>
            <person name="Wang P."/>
            <person name="Xu J."/>
            <person name="Bruns T."/>
            <person name="Baldrian P."/>
            <person name="Vilgalys R."/>
            <person name="Dunand C."/>
            <person name="Henrissat B."/>
            <person name="Grigoriev I.V."/>
            <person name="Hibbett D."/>
            <person name="Nagy L.G."/>
            <person name="Martin F.M."/>
        </authorList>
    </citation>
    <scope>NUCLEOTIDE SEQUENCE</scope>
    <source>
        <strain evidence="1">BED1</strain>
    </source>
</reference>
<dbReference type="Gene3D" id="2.40.70.10">
    <property type="entry name" value="Acid Proteases"/>
    <property type="match status" value="1"/>
</dbReference>
<keyword evidence="2" id="KW-1185">Reference proteome</keyword>
<evidence type="ECO:0000313" key="1">
    <source>
        <dbReference type="EMBL" id="KAF8414426.1"/>
    </source>
</evidence>
<evidence type="ECO:0000313" key="2">
    <source>
        <dbReference type="Proteomes" id="UP001194468"/>
    </source>
</evidence>
<organism evidence="1 2">
    <name type="scientific">Boletus edulis BED1</name>
    <dbReference type="NCBI Taxonomy" id="1328754"/>
    <lineage>
        <taxon>Eukaryota</taxon>
        <taxon>Fungi</taxon>
        <taxon>Dikarya</taxon>
        <taxon>Basidiomycota</taxon>
        <taxon>Agaricomycotina</taxon>
        <taxon>Agaricomycetes</taxon>
        <taxon>Agaricomycetidae</taxon>
        <taxon>Boletales</taxon>
        <taxon>Boletineae</taxon>
        <taxon>Boletaceae</taxon>
        <taxon>Boletoideae</taxon>
        <taxon>Boletus</taxon>
    </lineage>
</organism>